<name>G0UQU9_TRYCI</name>
<keyword evidence="2 8" id="KW-0813">Transport</keyword>
<dbReference type="GO" id="GO:0016192">
    <property type="term" value="P:vesicle-mediated transport"/>
    <property type="evidence" value="ECO:0007669"/>
    <property type="project" value="InterPro"/>
</dbReference>
<evidence type="ECO:0000256" key="6">
    <source>
        <dbReference type="ARBA" id="ARBA00023136"/>
    </source>
</evidence>
<dbReference type="EMBL" id="HE575320">
    <property type="protein sequence ID" value="CCC91760.1"/>
    <property type="molecule type" value="Genomic_DNA"/>
</dbReference>
<feature type="transmembrane region" description="Helical" evidence="8">
    <location>
        <begin position="107"/>
        <end position="129"/>
    </location>
</feature>
<keyword evidence="3 8" id="KW-0812">Transmembrane</keyword>
<evidence type="ECO:0000256" key="5">
    <source>
        <dbReference type="ARBA" id="ARBA00022989"/>
    </source>
</evidence>
<proteinExistence type="inferred from homology"/>
<comment type="function">
    <text evidence="8">May be involved in fusion of retrograde transport vesicles derived from an endocytic compartment with the Golgi complex.</text>
</comment>
<evidence type="ECO:0000256" key="2">
    <source>
        <dbReference type="ARBA" id="ARBA00022448"/>
    </source>
</evidence>
<keyword evidence="4 8" id="KW-0653">Protein transport</keyword>
<comment type="similarity">
    <text evidence="7 8">Belongs to the SFT2 family.</text>
</comment>
<dbReference type="AlphaFoldDB" id="G0UQU9"/>
<dbReference type="PANTHER" id="PTHR23137:SF6">
    <property type="entry name" value="VESICLE TRANSPORT PROTEIN"/>
    <property type="match status" value="1"/>
</dbReference>
<gene>
    <name evidence="9" type="ORF">TCIL3000_7_5740</name>
</gene>
<dbReference type="GO" id="GO:0012505">
    <property type="term" value="C:endomembrane system"/>
    <property type="evidence" value="ECO:0007669"/>
    <property type="project" value="UniProtKB-ARBA"/>
</dbReference>
<dbReference type="Pfam" id="PF04178">
    <property type="entry name" value="Got1"/>
    <property type="match status" value="1"/>
</dbReference>
<comment type="subcellular location">
    <subcellularLocation>
        <location evidence="1 8">Membrane</location>
        <topology evidence="1 8">Multi-pass membrane protein</topology>
    </subcellularLocation>
</comment>
<dbReference type="InterPro" id="IPR011691">
    <property type="entry name" value="Vesicle_transpt_SFT2"/>
</dbReference>
<accession>G0UQU9</accession>
<evidence type="ECO:0000313" key="9">
    <source>
        <dbReference type="EMBL" id="CCC91760.1"/>
    </source>
</evidence>
<dbReference type="InterPro" id="IPR007305">
    <property type="entry name" value="Vesicle_transpt_Got1/SFT2"/>
</dbReference>
<reference evidence="9" key="1">
    <citation type="journal article" date="2012" name="Proc. Natl. Acad. Sci. U.S.A.">
        <title>Antigenic diversity is generated by distinct evolutionary mechanisms in African trypanosome species.</title>
        <authorList>
            <person name="Jackson A.P."/>
            <person name="Berry A."/>
            <person name="Aslett M."/>
            <person name="Allison H.C."/>
            <person name="Burton P."/>
            <person name="Vavrova-Anderson J."/>
            <person name="Brown R."/>
            <person name="Browne H."/>
            <person name="Corton N."/>
            <person name="Hauser H."/>
            <person name="Gamble J."/>
            <person name="Gilderthorp R."/>
            <person name="Marcello L."/>
            <person name="McQuillan J."/>
            <person name="Otto T.D."/>
            <person name="Quail M.A."/>
            <person name="Sanders M.J."/>
            <person name="van Tonder A."/>
            <person name="Ginger M.L."/>
            <person name="Field M.C."/>
            <person name="Barry J.D."/>
            <person name="Hertz-Fowler C."/>
            <person name="Berriman M."/>
        </authorList>
    </citation>
    <scope>NUCLEOTIDE SEQUENCE</scope>
    <source>
        <strain evidence="9">IL3000</strain>
    </source>
</reference>
<dbReference type="GO" id="GO:0015031">
    <property type="term" value="P:protein transport"/>
    <property type="evidence" value="ECO:0007669"/>
    <property type="project" value="UniProtKB-KW"/>
</dbReference>
<evidence type="ECO:0000256" key="8">
    <source>
        <dbReference type="RuleBase" id="RU363111"/>
    </source>
</evidence>
<protein>
    <recommendedName>
        <fullName evidence="8">Vesicle transport protein</fullName>
    </recommendedName>
</protein>
<dbReference type="VEuPathDB" id="TriTrypDB:TcIL3000_7_5740"/>
<evidence type="ECO:0000256" key="1">
    <source>
        <dbReference type="ARBA" id="ARBA00004141"/>
    </source>
</evidence>
<sequence>MAVLTEFAKVIVPDTKIPTTLSSNNVEDGEGEADIGCPSLTWKQRIIGCCVCIAIGSLLSLLSFTAIMSLDMVTFGVIYSLGNVASISSTLFLAGPKTQMQRMFSEGRWLATTVFVLSMISTILVAVLLGSALLVLLLCVVQFLAMMWYVLSYIPFARTAVKNCFQGMV</sequence>
<feature type="transmembrane region" description="Helical" evidence="8">
    <location>
        <begin position="46"/>
        <end position="67"/>
    </location>
</feature>
<evidence type="ECO:0000256" key="7">
    <source>
        <dbReference type="ARBA" id="ARBA00025800"/>
    </source>
</evidence>
<feature type="transmembrane region" description="Helical" evidence="8">
    <location>
        <begin position="73"/>
        <end position="95"/>
    </location>
</feature>
<keyword evidence="6 8" id="KW-0472">Membrane</keyword>
<organism evidence="9">
    <name type="scientific">Trypanosoma congolense (strain IL3000)</name>
    <dbReference type="NCBI Taxonomy" id="1068625"/>
    <lineage>
        <taxon>Eukaryota</taxon>
        <taxon>Discoba</taxon>
        <taxon>Euglenozoa</taxon>
        <taxon>Kinetoplastea</taxon>
        <taxon>Metakinetoplastina</taxon>
        <taxon>Trypanosomatida</taxon>
        <taxon>Trypanosomatidae</taxon>
        <taxon>Trypanosoma</taxon>
        <taxon>Nannomonas</taxon>
    </lineage>
</organism>
<dbReference type="GO" id="GO:0005737">
    <property type="term" value="C:cytoplasm"/>
    <property type="evidence" value="ECO:0007669"/>
    <property type="project" value="UniProtKB-ARBA"/>
</dbReference>
<dbReference type="GO" id="GO:0016020">
    <property type="term" value="C:membrane"/>
    <property type="evidence" value="ECO:0007669"/>
    <property type="project" value="UniProtKB-SubCell"/>
</dbReference>
<feature type="transmembrane region" description="Helical" evidence="8">
    <location>
        <begin position="135"/>
        <end position="156"/>
    </location>
</feature>
<evidence type="ECO:0000256" key="3">
    <source>
        <dbReference type="ARBA" id="ARBA00022692"/>
    </source>
</evidence>
<keyword evidence="5 8" id="KW-1133">Transmembrane helix</keyword>
<evidence type="ECO:0000256" key="4">
    <source>
        <dbReference type="ARBA" id="ARBA00022927"/>
    </source>
</evidence>
<dbReference type="PANTHER" id="PTHR23137">
    <property type="entry name" value="VESICLE TRANSPORT PROTEIN-RELATED"/>
    <property type="match status" value="1"/>
</dbReference>